<sequence>LPPRSPSQASIFQTRQLTLQLSEERSSQIKISGPLNEISDQPSQHVELSENNENLIDIALFIPYKKRDTDLAGDDLDATSQEANNAFRDILAAYFQKKEKIESVLVDIFLLALESIEKKMDKSFSALYQEIEKGDLLDEKWPKFSLSKAHNQHEYDFLAKASRHLDKAIKGLLVFFRKKFAGVWEDVKTRAVMLRLANNRGWSAALQIYPSLVARTTIVGFVATSIREKGFLLLHQTLRKESLIREIKEKTKGFIPFMAEKDIALQDIKRQLPASTVEVLVTLPQAAHP</sequence>
<feature type="non-terminal residue" evidence="1">
    <location>
        <position position="1"/>
    </location>
</feature>
<keyword evidence="2" id="KW-1185">Reference proteome</keyword>
<accession>A0A9N9D8N3</accession>
<proteinExistence type="predicted"/>
<reference evidence="1" key="1">
    <citation type="submission" date="2021-06" db="EMBL/GenBank/DDBJ databases">
        <authorList>
            <person name="Kallberg Y."/>
            <person name="Tangrot J."/>
            <person name="Rosling A."/>
        </authorList>
    </citation>
    <scope>NUCLEOTIDE SEQUENCE</scope>
    <source>
        <strain evidence="1">MA453B</strain>
    </source>
</reference>
<dbReference type="Proteomes" id="UP000789405">
    <property type="component" value="Unassembled WGS sequence"/>
</dbReference>
<dbReference type="AlphaFoldDB" id="A0A9N9D8N3"/>
<comment type="caution">
    <text evidence="1">The sequence shown here is derived from an EMBL/GenBank/DDBJ whole genome shotgun (WGS) entry which is preliminary data.</text>
</comment>
<evidence type="ECO:0000313" key="2">
    <source>
        <dbReference type="Proteomes" id="UP000789405"/>
    </source>
</evidence>
<protein>
    <submittedName>
        <fullName evidence="1">11273_t:CDS:1</fullName>
    </submittedName>
</protein>
<organism evidence="1 2">
    <name type="scientific">Dentiscutata erythropus</name>
    <dbReference type="NCBI Taxonomy" id="1348616"/>
    <lineage>
        <taxon>Eukaryota</taxon>
        <taxon>Fungi</taxon>
        <taxon>Fungi incertae sedis</taxon>
        <taxon>Mucoromycota</taxon>
        <taxon>Glomeromycotina</taxon>
        <taxon>Glomeromycetes</taxon>
        <taxon>Diversisporales</taxon>
        <taxon>Gigasporaceae</taxon>
        <taxon>Dentiscutata</taxon>
    </lineage>
</organism>
<dbReference type="EMBL" id="CAJVPY010004889">
    <property type="protein sequence ID" value="CAG8630522.1"/>
    <property type="molecule type" value="Genomic_DNA"/>
</dbReference>
<evidence type="ECO:0000313" key="1">
    <source>
        <dbReference type="EMBL" id="CAG8630522.1"/>
    </source>
</evidence>
<name>A0A9N9D8N3_9GLOM</name>
<gene>
    <name evidence="1" type="ORF">DERYTH_LOCUS9123</name>
</gene>